<name>A0A4P9X578_9FUNG</name>
<feature type="compositionally biased region" description="Acidic residues" evidence="1">
    <location>
        <begin position="299"/>
        <end position="319"/>
    </location>
</feature>
<feature type="compositionally biased region" description="Basic and acidic residues" evidence="1">
    <location>
        <begin position="1"/>
        <end position="10"/>
    </location>
</feature>
<feature type="region of interest" description="Disordered" evidence="1">
    <location>
        <begin position="233"/>
        <end position="253"/>
    </location>
</feature>
<evidence type="ECO:0000313" key="2">
    <source>
        <dbReference type="EMBL" id="RKP00278.1"/>
    </source>
</evidence>
<proteinExistence type="predicted"/>
<feature type="region of interest" description="Disordered" evidence="1">
    <location>
        <begin position="1"/>
        <end position="69"/>
    </location>
</feature>
<evidence type="ECO:0008006" key="4">
    <source>
        <dbReference type="Google" id="ProtNLM"/>
    </source>
</evidence>
<dbReference type="Proteomes" id="UP000274922">
    <property type="component" value="Unassembled WGS sequence"/>
</dbReference>
<protein>
    <recommendedName>
        <fullName evidence="4">RIIa domain-containing protein</fullName>
    </recommendedName>
</protein>
<dbReference type="OrthoDB" id="6334211at2759"/>
<sequence length="507" mass="52976">MDNAVHDPVGDGHGSPPDAPSQDSVQPDGAMTAGTTMDGAAADGADASDPAAPSSDAPPAPPSFTLRPPVPREATMAIYTTAGEAVGTRVYRVAPVTGAAAAAAAARTDPTGPADPTAAVALEVTTRFGRHVATSRRQDMHYEETLRATADDGLAPVAQTRSGAWRAPETQAEWTEQLVPHGAVARLLRAVRTVNGSTAEDEVVLPAEPVLLSEAFEYEWVCQLAQFYASATSPTAAGSRPDGDASNKSSQAATGPTVLARLTIPQLVAHTVVPAHVTIERPARPPPRPHRRTDRDASADDVDGHDDDMIDDDGDDGDDGDHAGDDQEGGAQTEAAATLVIRITTPRTAESVPGAAAQAAVQADAARPWHAAWRSPLHRNAVALALSPDRVTAVWQVDAATGRPRSRMEVGSRFVLVADGVGFASAMRDAAVASPAASPAPELTAEAIAAEMELATQYRAAREALREQHAAYVRAHPEIRTITGDFLHALLHEKPDDVLAFTKTYFA</sequence>
<evidence type="ECO:0000313" key="3">
    <source>
        <dbReference type="Proteomes" id="UP000274922"/>
    </source>
</evidence>
<feature type="region of interest" description="Disordered" evidence="1">
    <location>
        <begin position="275"/>
        <end position="332"/>
    </location>
</feature>
<dbReference type="STRING" id="1555241.A0A4P9X578"/>
<dbReference type="AlphaFoldDB" id="A0A4P9X578"/>
<accession>A0A4P9X578</accession>
<evidence type="ECO:0000256" key="1">
    <source>
        <dbReference type="SAM" id="MobiDB-lite"/>
    </source>
</evidence>
<organism evidence="2 3">
    <name type="scientific">Caulochytrium protostelioides</name>
    <dbReference type="NCBI Taxonomy" id="1555241"/>
    <lineage>
        <taxon>Eukaryota</taxon>
        <taxon>Fungi</taxon>
        <taxon>Fungi incertae sedis</taxon>
        <taxon>Chytridiomycota</taxon>
        <taxon>Chytridiomycota incertae sedis</taxon>
        <taxon>Chytridiomycetes</taxon>
        <taxon>Caulochytriales</taxon>
        <taxon>Caulochytriaceae</taxon>
        <taxon>Caulochytrium</taxon>
    </lineage>
</organism>
<reference evidence="3" key="1">
    <citation type="journal article" date="2018" name="Nat. Microbiol.">
        <title>Leveraging single-cell genomics to expand the fungal tree of life.</title>
        <authorList>
            <person name="Ahrendt S.R."/>
            <person name="Quandt C.A."/>
            <person name="Ciobanu D."/>
            <person name="Clum A."/>
            <person name="Salamov A."/>
            <person name="Andreopoulos B."/>
            <person name="Cheng J.F."/>
            <person name="Woyke T."/>
            <person name="Pelin A."/>
            <person name="Henrissat B."/>
            <person name="Reynolds N.K."/>
            <person name="Benny G.L."/>
            <person name="Smith M.E."/>
            <person name="James T.Y."/>
            <person name="Grigoriev I.V."/>
        </authorList>
    </citation>
    <scope>NUCLEOTIDE SEQUENCE [LARGE SCALE GENOMIC DNA]</scope>
    <source>
        <strain evidence="3">ATCC 52028</strain>
    </source>
</reference>
<gene>
    <name evidence="2" type="ORF">CXG81DRAFT_27002</name>
</gene>
<keyword evidence="3" id="KW-1185">Reference proteome</keyword>
<dbReference type="EMBL" id="ML014225">
    <property type="protein sequence ID" value="RKP00278.1"/>
    <property type="molecule type" value="Genomic_DNA"/>
</dbReference>
<feature type="compositionally biased region" description="Low complexity" evidence="1">
    <location>
        <begin position="28"/>
        <end position="55"/>
    </location>
</feature>
<dbReference type="CDD" id="cd22973">
    <property type="entry name" value="DD_CATIP"/>
    <property type="match status" value="1"/>
</dbReference>
<dbReference type="InterPro" id="IPR047501">
    <property type="entry name" value="DD_CATIP"/>
</dbReference>